<evidence type="ECO:0000313" key="2">
    <source>
        <dbReference type="EMBL" id="ETO15746.1"/>
    </source>
</evidence>
<evidence type="ECO:0000256" key="1">
    <source>
        <dbReference type="SAM" id="Phobius"/>
    </source>
</evidence>
<keyword evidence="3" id="KW-1185">Reference proteome</keyword>
<evidence type="ECO:0000313" key="3">
    <source>
        <dbReference type="Proteomes" id="UP000023152"/>
    </source>
</evidence>
<protein>
    <submittedName>
        <fullName evidence="2">Uncharacterized protein</fullName>
    </submittedName>
</protein>
<feature type="transmembrane region" description="Helical" evidence="1">
    <location>
        <begin position="12"/>
        <end position="32"/>
    </location>
</feature>
<organism evidence="2 3">
    <name type="scientific">Reticulomyxa filosa</name>
    <dbReference type="NCBI Taxonomy" id="46433"/>
    <lineage>
        <taxon>Eukaryota</taxon>
        <taxon>Sar</taxon>
        <taxon>Rhizaria</taxon>
        <taxon>Retaria</taxon>
        <taxon>Foraminifera</taxon>
        <taxon>Monothalamids</taxon>
        <taxon>Reticulomyxidae</taxon>
        <taxon>Reticulomyxa</taxon>
    </lineage>
</organism>
<keyword evidence="1" id="KW-1133">Transmembrane helix</keyword>
<reference evidence="2 3" key="1">
    <citation type="journal article" date="2013" name="Curr. Biol.">
        <title>The Genome of the Foraminiferan Reticulomyxa filosa.</title>
        <authorList>
            <person name="Glockner G."/>
            <person name="Hulsmann N."/>
            <person name="Schleicher M."/>
            <person name="Noegel A.A."/>
            <person name="Eichinger L."/>
            <person name="Gallinger C."/>
            <person name="Pawlowski J."/>
            <person name="Sierra R."/>
            <person name="Euteneuer U."/>
            <person name="Pillet L."/>
            <person name="Moustafa A."/>
            <person name="Platzer M."/>
            <person name="Groth M."/>
            <person name="Szafranski K."/>
            <person name="Schliwa M."/>
        </authorList>
    </citation>
    <scope>NUCLEOTIDE SEQUENCE [LARGE SCALE GENOMIC DNA]</scope>
</reference>
<accession>X6MQ08</accession>
<dbReference type="AlphaFoldDB" id="X6MQ08"/>
<dbReference type="OrthoDB" id="41177at2759"/>
<proteinExistence type="predicted"/>
<name>X6MQ08_RETFI</name>
<dbReference type="EMBL" id="ASPP01018830">
    <property type="protein sequence ID" value="ETO15746.1"/>
    <property type="molecule type" value="Genomic_DNA"/>
</dbReference>
<dbReference type="SUPFAM" id="SSF52540">
    <property type="entry name" value="P-loop containing nucleoside triphosphate hydrolases"/>
    <property type="match status" value="1"/>
</dbReference>
<gene>
    <name evidence="2" type="ORF">RFI_21619</name>
</gene>
<comment type="caution">
    <text evidence="2">The sequence shown here is derived from an EMBL/GenBank/DDBJ whole genome shotgun (WGS) entry which is preliminary data.</text>
</comment>
<sequence>MKIKSIWTDWFGQRGIWLSVGVALCFILVGLLDLTPTLSNLSFENQPQKISTCEKAVTQYYGPIQTDLQLCPCYEPTFDNQTCNQFATIAIAGLYNSGTYWVWGMFQKCSFAQCRSRNISYSSSPRLFGKHTWLDDINMRSIQQVLKPNVLYPKELIVVIVKDPLTWFKSICKEKYNLHFLNATWYQQSCPMHIRYSQFINPFVTLRHTGITFLKYEYLLFHFHEFLMDNGCTLDQNVLSQHLVQKAKGQAVSTFFRNGTEALQTYGDPCYRRASIILFFTSLVMTFAALNAAKLANKKNISFYWIRPDI</sequence>
<feature type="transmembrane region" description="Helical" evidence="1">
    <location>
        <begin position="274"/>
        <end position="293"/>
    </location>
</feature>
<dbReference type="Proteomes" id="UP000023152">
    <property type="component" value="Unassembled WGS sequence"/>
</dbReference>
<dbReference type="InterPro" id="IPR027417">
    <property type="entry name" value="P-loop_NTPase"/>
</dbReference>
<keyword evidence="1" id="KW-0812">Transmembrane</keyword>
<keyword evidence="1" id="KW-0472">Membrane</keyword>